<keyword evidence="1" id="KW-0812">Transmembrane</keyword>
<accession>A0A5C7J5N1</accession>
<protein>
    <recommendedName>
        <fullName evidence="4">Lipoprotein</fullName>
    </recommendedName>
</protein>
<dbReference type="Proteomes" id="UP000321026">
    <property type="component" value="Unassembled WGS sequence"/>
</dbReference>
<organism evidence="2 3">
    <name type="scientific">Candidatus Dojkabacteria bacterium</name>
    <dbReference type="NCBI Taxonomy" id="2099670"/>
    <lineage>
        <taxon>Bacteria</taxon>
        <taxon>Candidatus Dojkabacteria</taxon>
    </lineage>
</organism>
<keyword evidence="1" id="KW-1133">Transmembrane helix</keyword>
<keyword evidence="1" id="KW-0472">Membrane</keyword>
<evidence type="ECO:0000313" key="2">
    <source>
        <dbReference type="EMBL" id="TXG75876.1"/>
    </source>
</evidence>
<gene>
    <name evidence="2" type="ORF">E6Q11_06215</name>
</gene>
<name>A0A5C7J5N1_9BACT</name>
<comment type="caution">
    <text evidence="2">The sequence shown here is derived from an EMBL/GenBank/DDBJ whole genome shotgun (WGS) entry which is preliminary data.</text>
</comment>
<evidence type="ECO:0008006" key="4">
    <source>
        <dbReference type="Google" id="ProtNLM"/>
    </source>
</evidence>
<feature type="transmembrane region" description="Helical" evidence="1">
    <location>
        <begin position="6"/>
        <end position="24"/>
    </location>
</feature>
<sequence length="130" mass="14567">MRANIYLIFVCVIFSGCSLLHHILKDNPLRIKATVEGEIKGHHIRCEKTLEIGDGKWGLMCSIDNGLDIKYRMREIADEHTQVEFLVEKSKAGQGKIIATPALLVKKSETATNVISTNSSYLTIVAERIR</sequence>
<proteinExistence type="predicted"/>
<evidence type="ECO:0000256" key="1">
    <source>
        <dbReference type="SAM" id="Phobius"/>
    </source>
</evidence>
<dbReference type="EMBL" id="SSDS01000097">
    <property type="protein sequence ID" value="TXG75876.1"/>
    <property type="molecule type" value="Genomic_DNA"/>
</dbReference>
<reference evidence="2 3" key="1">
    <citation type="submission" date="2018-09" db="EMBL/GenBank/DDBJ databases">
        <title>Metagenome Assembled Genomes from an Advanced Water Purification Facility.</title>
        <authorList>
            <person name="Stamps B.W."/>
            <person name="Spear J.R."/>
        </authorList>
    </citation>
    <scope>NUCLEOTIDE SEQUENCE [LARGE SCALE GENOMIC DNA]</scope>
    <source>
        <strain evidence="2">Bin_63_2</strain>
    </source>
</reference>
<evidence type="ECO:0000313" key="3">
    <source>
        <dbReference type="Proteomes" id="UP000321026"/>
    </source>
</evidence>
<dbReference type="AlphaFoldDB" id="A0A5C7J5N1"/>
<dbReference type="PROSITE" id="PS51257">
    <property type="entry name" value="PROKAR_LIPOPROTEIN"/>
    <property type="match status" value="1"/>
</dbReference>